<protein>
    <submittedName>
        <fullName evidence="3">Putative DNA (Cytosine-5)-methyltransferase 3A</fullName>
    </submittedName>
</protein>
<feature type="domain" description="PWWP" evidence="2">
    <location>
        <begin position="376"/>
        <end position="422"/>
    </location>
</feature>
<feature type="compositionally biased region" description="Basic residues" evidence="1">
    <location>
        <begin position="92"/>
        <end position="102"/>
    </location>
</feature>
<evidence type="ECO:0000313" key="4">
    <source>
        <dbReference type="Proteomes" id="UP000230750"/>
    </source>
</evidence>
<keyword evidence="3" id="KW-0808">Transferase</keyword>
<feature type="region of interest" description="Disordered" evidence="1">
    <location>
        <begin position="152"/>
        <end position="233"/>
    </location>
</feature>
<dbReference type="Gene3D" id="2.30.30.140">
    <property type="match status" value="1"/>
</dbReference>
<dbReference type="EMBL" id="MRZV01001387">
    <property type="protein sequence ID" value="PIK38214.1"/>
    <property type="molecule type" value="Genomic_DNA"/>
</dbReference>
<evidence type="ECO:0000313" key="3">
    <source>
        <dbReference type="EMBL" id="PIK38214.1"/>
    </source>
</evidence>
<dbReference type="GO" id="GO:0008168">
    <property type="term" value="F:methyltransferase activity"/>
    <property type="evidence" value="ECO:0007669"/>
    <property type="project" value="UniProtKB-KW"/>
</dbReference>
<dbReference type="GO" id="GO:0032259">
    <property type="term" value="P:methylation"/>
    <property type="evidence" value="ECO:0007669"/>
    <property type="project" value="UniProtKB-KW"/>
</dbReference>
<feature type="compositionally biased region" description="Polar residues" evidence="1">
    <location>
        <begin position="209"/>
        <end position="225"/>
    </location>
</feature>
<dbReference type="PROSITE" id="PS50812">
    <property type="entry name" value="PWWP"/>
    <property type="match status" value="1"/>
</dbReference>
<feature type="compositionally biased region" description="Basic and acidic residues" evidence="1">
    <location>
        <begin position="114"/>
        <end position="132"/>
    </location>
</feature>
<feature type="region of interest" description="Disordered" evidence="1">
    <location>
        <begin position="259"/>
        <end position="368"/>
    </location>
</feature>
<feature type="region of interest" description="Disordered" evidence="1">
    <location>
        <begin position="27"/>
        <end position="132"/>
    </location>
</feature>
<dbReference type="SUPFAM" id="SSF63748">
    <property type="entry name" value="Tudor/PWWP/MBT"/>
    <property type="match status" value="1"/>
</dbReference>
<comment type="caution">
    <text evidence="3">The sequence shown here is derived from an EMBL/GenBank/DDBJ whole genome shotgun (WGS) entry which is preliminary data.</text>
</comment>
<feature type="compositionally biased region" description="Basic and acidic residues" evidence="1">
    <location>
        <begin position="169"/>
        <end position="193"/>
    </location>
</feature>
<dbReference type="SMART" id="SM00293">
    <property type="entry name" value="PWWP"/>
    <property type="match status" value="1"/>
</dbReference>
<name>A0A2G8JR16_STIJA</name>
<feature type="compositionally biased region" description="Polar residues" evidence="1">
    <location>
        <begin position="28"/>
        <end position="48"/>
    </location>
</feature>
<keyword evidence="4" id="KW-1185">Reference proteome</keyword>
<organism evidence="3 4">
    <name type="scientific">Stichopus japonicus</name>
    <name type="common">Sea cucumber</name>
    <dbReference type="NCBI Taxonomy" id="307972"/>
    <lineage>
        <taxon>Eukaryota</taxon>
        <taxon>Metazoa</taxon>
        <taxon>Echinodermata</taxon>
        <taxon>Eleutherozoa</taxon>
        <taxon>Echinozoa</taxon>
        <taxon>Holothuroidea</taxon>
        <taxon>Aspidochirotacea</taxon>
        <taxon>Aspidochirotida</taxon>
        <taxon>Stichopodidae</taxon>
        <taxon>Apostichopus</taxon>
    </lineage>
</organism>
<evidence type="ECO:0000256" key="1">
    <source>
        <dbReference type="SAM" id="MobiDB-lite"/>
    </source>
</evidence>
<dbReference type="Proteomes" id="UP000230750">
    <property type="component" value="Unassembled WGS sequence"/>
</dbReference>
<dbReference type="CDD" id="cd05835">
    <property type="entry name" value="PWWP_DNMT3"/>
    <property type="match status" value="1"/>
</dbReference>
<dbReference type="Pfam" id="PF00855">
    <property type="entry name" value="PWWP"/>
    <property type="match status" value="1"/>
</dbReference>
<sequence>MKEGYIKLIDCNAEKLSELSLLDESQVGGIQTTQEDGEASSLSVQQAGNPREVGGGTLMEGGSTDGSLIFYSTSDDEMPSMVPARRTSISIPKRKTARKKVNGKPTKLLSSLQRGERQEKDGDSKSSSEENWSDLKELVLTNQSPSLKVVCNQLKSPELEGDGPASAGQKDRREDTSEKDERGRKRGGSEGKFGEINSTDVGKNKEDGFNQTSSKDPNEIQTGDGLQQMAKASVAKSLVYVEKKRKFEGEVGFTEINVTKGEVSLTPDEPQMTTEDKQEKKSRNVLWEGTLRQTPKKVEPYQVTPPSARSKKKKPPEKSMPSAKPDGSTMTPASRVIKPYRNVATPSPLATTPNANQQPSTSKSAQKLTVKPKFALGQLVWGHMKGFPWWPGKVVHHHAMKRREPPAEGLVIIQWFGDMKFSQLKDIQVKGFENYAECVNVMFLQKRNLYKKAMFQAFTLAAAQMQKTFNDEVKEYPVKRCFM</sequence>
<dbReference type="InterPro" id="IPR000313">
    <property type="entry name" value="PWWP_dom"/>
</dbReference>
<proteinExistence type="predicted"/>
<gene>
    <name evidence="3" type="ORF">BSL78_24953</name>
</gene>
<evidence type="ECO:0000259" key="2">
    <source>
        <dbReference type="PROSITE" id="PS50812"/>
    </source>
</evidence>
<feature type="compositionally biased region" description="Polar residues" evidence="1">
    <location>
        <begin position="344"/>
        <end position="367"/>
    </location>
</feature>
<reference evidence="3 4" key="1">
    <citation type="journal article" date="2017" name="PLoS Biol.">
        <title>The sea cucumber genome provides insights into morphological evolution and visceral regeneration.</title>
        <authorList>
            <person name="Zhang X."/>
            <person name="Sun L."/>
            <person name="Yuan J."/>
            <person name="Sun Y."/>
            <person name="Gao Y."/>
            <person name="Zhang L."/>
            <person name="Li S."/>
            <person name="Dai H."/>
            <person name="Hamel J.F."/>
            <person name="Liu C."/>
            <person name="Yu Y."/>
            <person name="Liu S."/>
            <person name="Lin W."/>
            <person name="Guo K."/>
            <person name="Jin S."/>
            <person name="Xu P."/>
            <person name="Storey K.B."/>
            <person name="Huan P."/>
            <person name="Zhang T."/>
            <person name="Zhou Y."/>
            <person name="Zhang J."/>
            <person name="Lin C."/>
            <person name="Li X."/>
            <person name="Xing L."/>
            <person name="Huo D."/>
            <person name="Sun M."/>
            <person name="Wang L."/>
            <person name="Mercier A."/>
            <person name="Li F."/>
            <person name="Yang H."/>
            <person name="Xiang J."/>
        </authorList>
    </citation>
    <scope>NUCLEOTIDE SEQUENCE [LARGE SCALE GENOMIC DNA]</scope>
    <source>
        <strain evidence="3">Shaxun</strain>
        <tissue evidence="3">Muscle</tissue>
    </source>
</reference>
<accession>A0A2G8JR16</accession>
<dbReference type="OrthoDB" id="641149at2759"/>
<dbReference type="AlphaFoldDB" id="A0A2G8JR16"/>
<keyword evidence="3" id="KW-0489">Methyltransferase</keyword>
<dbReference type="STRING" id="307972.A0A2G8JR16"/>